<name>C0QUY1_PERMH</name>
<dbReference type="AlphaFoldDB" id="C0QUY1"/>
<sequence>MGKKVSEIVKTKVLELFDKIESQDWETPYLYPKNFISKHEYRGINRLLLSGSPYWLTNNQLKELYKKKGWRLKKGSKASIAVFFKPQQIEVIEKDEEGNEIIITKDVPILKYYYLFPILDVVDENGNPVYEPVKETNRTKELLSTLRNYCQIEGIRIIETAQFEASFYSQDKDVIGMYPHIKDDIDYVMTFAHEAVHSTKHEKRLNRKVDKQMEEAIAEIGSLLLTARYINIPEDKFKNSVIYIKGWLQEVSGAKLIKAFNQAEKASEYIISRANLNQKVA</sequence>
<feature type="domain" description="N-terminal" evidence="1">
    <location>
        <begin position="9"/>
        <end position="116"/>
    </location>
</feature>
<dbReference type="InterPro" id="IPR041459">
    <property type="entry name" value="MPTase-PolyVal"/>
</dbReference>
<dbReference type="GO" id="GO:0003697">
    <property type="term" value="F:single-stranded DNA binding"/>
    <property type="evidence" value="ECO:0007669"/>
    <property type="project" value="InterPro"/>
</dbReference>
<dbReference type="HOGENOM" id="CLU_041111_3_1_0"/>
<dbReference type="InterPro" id="IPR013610">
    <property type="entry name" value="ArdC_N"/>
</dbReference>
<accession>C0QUY1</accession>
<keyword evidence="4" id="KW-1185">Reference proteome</keyword>
<dbReference type="Proteomes" id="UP000001366">
    <property type="component" value="Plasmid unnamed"/>
</dbReference>
<evidence type="ECO:0000259" key="1">
    <source>
        <dbReference type="Pfam" id="PF08401"/>
    </source>
</evidence>
<dbReference type="Pfam" id="PF08401">
    <property type="entry name" value="ArdcN"/>
    <property type="match status" value="1"/>
</dbReference>
<gene>
    <name evidence="3" type="ordered locus">PERMA_A0052</name>
</gene>
<feature type="domain" description="Polyvalent protein metallopeptidase" evidence="2">
    <location>
        <begin position="162"/>
        <end position="251"/>
    </location>
</feature>
<proteinExistence type="predicted"/>
<dbReference type="eggNOG" id="COG4227">
    <property type="taxonomic scope" value="Bacteria"/>
</dbReference>
<geneLocation type="plasmid" evidence="4">
    <name>pPERMA01</name>
</geneLocation>
<dbReference type="PaxDb" id="123214-PERMA_A0052"/>
<organism evidence="3 4">
    <name type="scientific">Persephonella marina (strain DSM 14350 / EX-H1)</name>
    <dbReference type="NCBI Taxonomy" id="123214"/>
    <lineage>
        <taxon>Bacteria</taxon>
        <taxon>Pseudomonadati</taxon>
        <taxon>Aquificota</taxon>
        <taxon>Aquificia</taxon>
        <taxon>Aquificales</taxon>
        <taxon>Hydrogenothermaceae</taxon>
        <taxon>Persephonella</taxon>
    </lineage>
</organism>
<dbReference type="RefSeq" id="WP_012675180.1">
    <property type="nucleotide sequence ID" value="NC_012439.1"/>
</dbReference>
<dbReference type="OrthoDB" id="9792687at2"/>
<dbReference type="KEGG" id="pmx:PERMA_A0052"/>
<dbReference type="EMBL" id="CP001231">
    <property type="protein sequence ID" value="ACO04992.1"/>
    <property type="molecule type" value="Genomic_DNA"/>
</dbReference>
<protein>
    <submittedName>
        <fullName evidence="3">Antirestriction protein</fullName>
    </submittedName>
</protein>
<evidence type="ECO:0000259" key="2">
    <source>
        <dbReference type="Pfam" id="PF18818"/>
    </source>
</evidence>
<keyword evidence="3" id="KW-0614">Plasmid</keyword>
<evidence type="ECO:0000313" key="4">
    <source>
        <dbReference type="Proteomes" id="UP000001366"/>
    </source>
</evidence>
<reference evidence="3 4" key="1">
    <citation type="journal article" date="2009" name="J. Bacteriol.">
        <title>Complete and draft genome sequences of six members of the Aquificales.</title>
        <authorList>
            <person name="Reysenbach A.L."/>
            <person name="Hamamura N."/>
            <person name="Podar M."/>
            <person name="Griffiths E."/>
            <person name="Ferreira S."/>
            <person name="Hochstein R."/>
            <person name="Heidelberg J."/>
            <person name="Johnson J."/>
            <person name="Mead D."/>
            <person name="Pohorille A."/>
            <person name="Sarmiento M."/>
            <person name="Schweighofer K."/>
            <person name="Seshadri R."/>
            <person name="Voytek M.A."/>
        </authorList>
    </citation>
    <scope>NUCLEOTIDE SEQUENCE [LARGE SCALE GENOMIC DNA]</scope>
    <source>
        <strain evidence="4">DSM 14350 / EX-H1</strain>
        <plasmid evidence="4">pPERMA01</plasmid>
    </source>
</reference>
<evidence type="ECO:0000313" key="3">
    <source>
        <dbReference type="EMBL" id="ACO04992.1"/>
    </source>
</evidence>
<dbReference type="Pfam" id="PF18818">
    <property type="entry name" value="MPTase-PolyVal"/>
    <property type="match status" value="1"/>
</dbReference>